<dbReference type="Proteomes" id="UP000824041">
    <property type="component" value="Unassembled WGS sequence"/>
</dbReference>
<name>A0A9D2IS80_9FIRM</name>
<reference evidence="1" key="1">
    <citation type="journal article" date="2021" name="PeerJ">
        <title>Extensive microbial diversity within the chicken gut microbiome revealed by metagenomics and culture.</title>
        <authorList>
            <person name="Gilroy R."/>
            <person name="Ravi A."/>
            <person name="Getino M."/>
            <person name="Pursley I."/>
            <person name="Horton D.L."/>
            <person name="Alikhan N.F."/>
            <person name="Baker D."/>
            <person name="Gharbi K."/>
            <person name="Hall N."/>
            <person name="Watson M."/>
            <person name="Adriaenssens E.M."/>
            <person name="Foster-Nyarko E."/>
            <person name="Jarju S."/>
            <person name="Secka A."/>
            <person name="Antonio M."/>
            <person name="Oren A."/>
            <person name="Chaudhuri R.R."/>
            <person name="La Ragione R."/>
            <person name="Hildebrand F."/>
            <person name="Pallen M.J."/>
        </authorList>
    </citation>
    <scope>NUCLEOTIDE SEQUENCE</scope>
    <source>
        <strain evidence="1">14324</strain>
    </source>
</reference>
<protein>
    <recommendedName>
        <fullName evidence="3">Flagellar assembly protein H</fullName>
    </recommendedName>
</protein>
<gene>
    <name evidence="1" type="ORF">IAA21_00995</name>
</gene>
<sequence length="228" mass="26397">MANRKTLPDAYVIFICDFDPFDKKKYRYTFDSLCREDHDLLLEDGSHTVFLSTCGENEEEVPPELVTFLKYVKAGLKESTEDFADSFVRRVQDAVKNVKASREMEEQYMLLEELIKEEREEARQQGLDEGRKLGLDEGRRLGLDEGRKLGLDEGRRLGLDEGRGRGIVEGRISDILDFLLNFGEVPEDIRKTVEEETDPEVLRSCLRQASKAKSMDEFRQFLSTRKEK</sequence>
<evidence type="ECO:0000313" key="2">
    <source>
        <dbReference type="Proteomes" id="UP000824041"/>
    </source>
</evidence>
<dbReference type="AlphaFoldDB" id="A0A9D2IS80"/>
<dbReference type="EMBL" id="DXBU01000016">
    <property type="protein sequence ID" value="HIZ21359.1"/>
    <property type="molecule type" value="Genomic_DNA"/>
</dbReference>
<comment type="caution">
    <text evidence="1">The sequence shown here is derived from an EMBL/GenBank/DDBJ whole genome shotgun (WGS) entry which is preliminary data.</text>
</comment>
<accession>A0A9D2IS80</accession>
<evidence type="ECO:0008006" key="3">
    <source>
        <dbReference type="Google" id="ProtNLM"/>
    </source>
</evidence>
<organism evidence="1 2">
    <name type="scientific">Candidatus Blautia faecigallinarum</name>
    <dbReference type="NCBI Taxonomy" id="2838488"/>
    <lineage>
        <taxon>Bacteria</taxon>
        <taxon>Bacillati</taxon>
        <taxon>Bacillota</taxon>
        <taxon>Clostridia</taxon>
        <taxon>Lachnospirales</taxon>
        <taxon>Lachnospiraceae</taxon>
        <taxon>Blautia</taxon>
    </lineage>
</organism>
<evidence type="ECO:0000313" key="1">
    <source>
        <dbReference type="EMBL" id="HIZ21359.1"/>
    </source>
</evidence>
<reference evidence="1" key="2">
    <citation type="submission" date="2021-04" db="EMBL/GenBank/DDBJ databases">
        <authorList>
            <person name="Gilroy R."/>
        </authorList>
    </citation>
    <scope>NUCLEOTIDE SEQUENCE</scope>
    <source>
        <strain evidence="1">14324</strain>
    </source>
</reference>
<proteinExistence type="predicted"/>